<dbReference type="OrthoDB" id="116415at2"/>
<dbReference type="Proteomes" id="UP000051802">
    <property type="component" value="Unassembled WGS sequence"/>
</dbReference>
<evidence type="ECO:0000313" key="3">
    <source>
        <dbReference type="EMBL" id="KRG43302.1"/>
    </source>
</evidence>
<evidence type="ECO:0000256" key="1">
    <source>
        <dbReference type="SAM" id="MobiDB-lite"/>
    </source>
</evidence>
<dbReference type="EMBL" id="LLXU01000076">
    <property type="protein sequence ID" value="KRG43302.1"/>
    <property type="molecule type" value="Genomic_DNA"/>
</dbReference>
<evidence type="ECO:0008006" key="5">
    <source>
        <dbReference type="Google" id="ProtNLM"/>
    </source>
</evidence>
<dbReference type="AlphaFoldDB" id="A0A0R0AE78"/>
<name>A0A0R0AE78_9GAMM</name>
<evidence type="ECO:0000256" key="2">
    <source>
        <dbReference type="SAM" id="Phobius"/>
    </source>
</evidence>
<evidence type="ECO:0000313" key="4">
    <source>
        <dbReference type="Proteomes" id="UP000051802"/>
    </source>
</evidence>
<dbReference type="InterPro" id="IPR025333">
    <property type="entry name" value="DUF4239"/>
</dbReference>
<keyword evidence="2" id="KW-0472">Membrane</keyword>
<keyword evidence="4" id="KW-1185">Reference proteome</keyword>
<keyword evidence="2" id="KW-1133">Transmembrane helix</keyword>
<proteinExistence type="predicted"/>
<accession>A0A0R0AE78</accession>
<feature type="region of interest" description="Disordered" evidence="1">
    <location>
        <begin position="243"/>
        <end position="266"/>
    </location>
</feature>
<protein>
    <recommendedName>
        <fullName evidence="5">DUF4239 domain-containing protein</fullName>
    </recommendedName>
</protein>
<organism evidence="3 4">
    <name type="scientific">Stenotrophomonas panacihumi</name>
    <dbReference type="NCBI Taxonomy" id="676599"/>
    <lineage>
        <taxon>Bacteria</taxon>
        <taxon>Pseudomonadati</taxon>
        <taxon>Pseudomonadota</taxon>
        <taxon>Gammaproteobacteria</taxon>
        <taxon>Lysobacterales</taxon>
        <taxon>Lysobacteraceae</taxon>
        <taxon>Stenotrophomonas</taxon>
    </lineage>
</organism>
<dbReference type="STRING" id="676599.ARC20_00970"/>
<sequence>MSFSSSYPFLPLWLFTLLFFALLLIAREVGIWFRRRRPAPVETDKEKDEDAFAMTSVMGLLALLIGFTFSVALSRYDERRELVVKEANAIGTTWLRTGLLEGQDGERMRDVLKRYVDARIAFGAARNHDEERAQFARTEALQNELWAVMSAGIAGFRDTPRASLIVTTTNESIDLAAERLATREAHIPSRILRMLLLFAVLAAGLVGYERARQRKETTLVLLLFALAVGLVIDLDQPSTGMTNVPQTPMLDLKESLGTPPAALPPR</sequence>
<gene>
    <name evidence="3" type="ORF">ARC20_00970</name>
</gene>
<keyword evidence="2" id="KW-0812">Transmembrane</keyword>
<feature type="transmembrane region" description="Helical" evidence="2">
    <location>
        <begin position="51"/>
        <end position="73"/>
    </location>
</feature>
<feature type="transmembrane region" description="Helical" evidence="2">
    <location>
        <begin position="217"/>
        <end position="234"/>
    </location>
</feature>
<dbReference type="Pfam" id="PF14023">
    <property type="entry name" value="Bestrophin-like"/>
    <property type="match status" value="1"/>
</dbReference>
<reference evidence="3 4" key="1">
    <citation type="submission" date="2015-10" db="EMBL/GenBank/DDBJ databases">
        <title>Genome sequencing and analysis of members of genus Stenotrophomonas.</title>
        <authorList>
            <person name="Patil P.P."/>
            <person name="Midha S."/>
            <person name="Patil P.B."/>
        </authorList>
    </citation>
    <scope>NUCLEOTIDE SEQUENCE [LARGE SCALE GENOMIC DNA]</scope>
    <source>
        <strain evidence="3 4">JCM 16536</strain>
    </source>
</reference>
<dbReference type="RefSeq" id="WP_057646538.1">
    <property type="nucleotide sequence ID" value="NZ_LLXU01000076.1"/>
</dbReference>
<comment type="caution">
    <text evidence="3">The sequence shown here is derived from an EMBL/GenBank/DDBJ whole genome shotgun (WGS) entry which is preliminary data.</text>
</comment>